<comment type="caution">
    <text evidence="1">The sequence shown here is derived from an EMBL/GenBank/DDBJ whole genome shotgun (WGS) entry which is preliminary data.</text>
</comment>
<evidence type="ECO:0000313" key="1">
    <source>
        <dbReference type="EMBL" id="KAK3717202.1"/>
    </source>
</evidence>
<gene>
    <name evidence="1" type="ORF">LTR37_005911</name>
</gene>
<sequence length="573" mass="64476">MDVFSSTRRPDQVPDIPISSQHTPSYLTYLLAGLVLISILTRIFSSRNSHSKPAGQDGAQSVPAVPYWLPFLGHLPNMAWDTEGFVKSLRSYYTNGIFALNFGGTKHNIICTPGLATAFLNQKPSNADFEQIGMRAMTHVFGFPRKEMPVFEKAYAELTAQYKHLLTEPSLGEMVRRTTTKMKENILNLVSFATSPVDQMLWERTSSVQPRTDSNGEQVVEASLLPLIRDFCAHTANPSIMGSNFLAKFPDFFDDLWTLDRGFLLLAAGIPGWLPVPILTTARIARKRIADQICVFHEAMEAEANGQDPGPDWRDLDDVSKLVKERTAVYRKYGLSIRARAACEEVLMWAANANSNALVFWMINRIYSDPELLASIREEIAPYAQAVQPKQEFPIPEPPRLEAFDLEALCSSCPLLKSCYVECLRLDTASWSLKVVKQDFVLQSREKDSPGWLLRRGEYAHAAHDLHNTDSNYFENPMIWKADRHSRYEEGEKKATVNLGSIRPYGGGLSMCKGRAFAFKECMAFAAAIVALWDIEPAGGGQWKMPRHRKATGVYGTSDDTRVWIRRRKLPLN</sequence>
<organism evidence="1 2">
    <name type="scientific">Vermiconidia calcicola</name>
    <dbReference type="NCBI Taxonomy" id="1690605"/>
    <lineage>
        <taxon>Eukaryota</taxon>
        <taxon>Fungi</taxon>
        <taxon>Dikarya</taxon>
        <taxon>Ascomycota</taxon>
        <taxon>Pezizomycotina</taxon>
        <taxon>Dothideomycetes</taxon>
        <taxon>Dothideomycetidae</taxon>
        <taxon>Mycosphaerellales</taxon>
        <taxon>Extremaceae</taxon>
        <taxon>Vermiconidia</taxon>
    </lineage>
</organism>
<protein>
    <submittedName>
        <fullName evidence="1">Uncharacterized protein</fullName>
    </submittedName>
</protein>
<evidence type="ECO:0000313" key="2">
    <source>
        <dbReference type="Proteomes" id="UP001281147"/>
    </source>
</evidence>
<keyword evidence="2" id="KW-1185">Reference proteome</keyword>
<accession>A0ACC3NHJ0</accession>
<proteinExistence type="predicted"/>
<dbReference type="Proteomes" id="UP001281147">
    <property type="component" value="Unassembled WGS sequence"/>
</dbReference>
<dbReference type="EMBL" id="JAUTXU010000038">
    <property type="protein sequence ID" value="KAK3717202.1"/>
    <property type="molecule type" value="Genomic_DNA"/>
</dbReference>
<reference evidence="1" key="1">
    <citation type="submission" date="2023-07" db="EMBL/GenBank/DDBJ databases">
        <title>Black Yeasts Isolated from many extreme environments.</title>
        <authorList>
            <person name="Coleine C."/>
            <person name="Stajich J.E."/>
            <person name="Selbmann L."/>
        </authorList>
    </citation>
    <scope>NUCLEOTIDE SEQUENCE</scope>
    <source>
        <strain evidence="1">CCFEE 5714</strain>
    </source>
</reference>
<name>A0ACC3NHJ0_9PEZI</name>